<dbReference type="GO" id="GO:0005730">
    <property type="term" value="C:nucleolus"/>
    <property type="evidence" value="ECO:0007669"/>
    <property type="project" value="InterPro"/>
</dbReference>
<comment type="similarity">
    <text evidence="2 4">Belongs to the HUS1 family.</text>
</comment>
<proteinExistence type="inferred from homology"/>
<dbReference type="InterPro" id="IPR016580">
    <property type="entry name" value="HUS1"/>
</dbReference>
<dbReference type="PANTHER" id="PTHR12900">
    <property type="entry name" value="MITOTIC AND DNA DAMAGE CHECKPOINT PROTEIN HUS1"/>
    <property type="match status" value="1"/>
</dbReference>
<dbReference type="GO" id="GO:0035861">
    <property type="term" value="C:site of double-strand break"/>
    <property type="evidence" value="ECO:0007669"/>
    <property type="project" value="TreeGrafter"/>
</dbReference>
<dbReference type="PANTHER" id="PTHR12900:SF0">
    <property type="entry name" value="CHECKPOINT PROTEIN"/>
    <property type="match status" value="1"/>
</dbReference>
<dbReference type="InterPro" id="IPR007150">
    <property type="entry name" value="HUS1/Mec3"/>
</dbReference>
<name>A0A4T0P765_9BASI</name>
<dbReference type="EMBL" id="SPRH01000001">
    <property type="protein sequence ID" value="TIC04997.1"/>
    <property type="molecule type" value="Genomic_DNA"/>
</dbReference>
<evidence type="ECO:0000256" key="4">
    <source>
        <dbReference type="PIRNR" id="PIRNR011312"/>
    </source>
</evidence>
<organism evidence="5 6">
    <name type="scientific">Wallemia mellicola</name>
    <dbReference type="NCBI Taxonomy" id="1708541"/>
    <lineage>
        <taxon>Eukaryota</taxon>
        <taxon>Fungi</taxon>
        <taxon>Dikarya</taxon>
        <taxon>Basidiomycota</taxon>
        <taxon>Wallemiomycotina</taxon>
        <taxon>Wallemiomycetes</taxon>
        <taxon>Wallemiales</taxon>
        <taxon>Wallemiaceae</taxon>
        <taxon>Wallemia</taxon>
    </lineage>
</organism>
<evidence type="ECO:0000313" key="6">
    <source>
        <dbReference type="Proteomes" id="UP000307169"/>
    </source>
</evidence>
<dbReference type="Proteomes" id="UP000307169">
    <property type="component" value="Unassembled WGS sequence"/>
</dbReference>
<dbReference type="GO" id="GO:0030896">
    <property type="term" value="C:checkpoint clamp complex"/>
    <property type="evidence" value="ECO:0007669"/>
    <property type="project" value="InterPro"/>
</dbReference>
<keyword evidence="3" id="KW-0539">Nucleus</keyword>
<dbReference type="Gene3D" id="3.70.10.10">
    <property type="match status" value="1"/>
</dbReference>
<dbReference type="GO" id="GO:0000724">
    <property type="term" value="P:double-strand break repair via homologous recombination"/>
    <property type="evidence" value="ECO:0007669"/>
    <property type="project" value="TreeGrafter"/>
</dbReference>
<evidence type="ECO:0000256" key="3">
    <source>
        <dbReference type="ARBA" id="ARBA00023242"/>
    </source>
</evidence>
<evidence type="ECO:0000313" key="5">
    <source>
        <dbReference type="EMBL" id="TIC04997.1"/>
    </source>
</evidence>
<gene>
    <name evidence="5" type="ORF">E3Q17_00062</name>
</gene>
<dbReference type="GO" id="GO:0006289">
    <property type="term" value="P:nucleotide-excision repair"/>
    <property type="evidence" value="ECO:0007669"/>
    <property type="project" value="TreeGrafter"/>
</dbReference>
<dbReference type="AlphaFoldDB" id="A0A4T0P765"/>
<sequence length="228" mass="26206">MLNDFLGNCSVYGILIYYIDMRFRCVISNVKLFKQITQAFSKLLGNEHAVIRFTKDMVYVGQSGVDTALKSWLCESSNNNEVHIEVSMEQLYRAIKSAHETDDVLLRLMKKGAIPTLNLSISTLSHYNSRFTIEQDVPCRPQKQIYVDTFDQPAIPERNVTVQLPSIPKLKTVLEKLRVLDNYVTIRANWEGKLEFSILNDQVGVRTTFEKLGVQSNEGRDVQEVRLW</sequence>
<evidence type="ECO:0000256" key="2">
    <source>
        <dbReference type="ARBA" id="ARBA00005563"/>
    </source>
</evidence>
<dbReference type="GO" id="GO:0033314">
    <property type="term" value="P:mitotic DNA replication checkpoint signaling"/>
    <property type="evidence" value="ECO:0007669"/>
    <property type="project" value="TreeGrafter"/>
</dbReference>
<evidence type="ECO:0000256" key="1">
    <source>
        <dbReference type="ARBA" id="ARBA00004123"/>
    </source>
</evidence>
<comment type="caution">
    <text evidence="5">The sequence shown here is derived from an EMBL/GenBank/DDBJ whole genome shotgun (WGS) entry which is preliminary data.</text>
</comment>
<dbReference type="GO" id="GO:0031573">
    <property type="term" value="P:mitotic intra-S DNA damage checkpoint signaling"/>
    <property type="evidence" value="ECO:0007669"/>
    <property type="project" value="TreeGrafter"/>
</dbReference>
<dbReference type="PIRSF" id="PIRSF011312">
    <property type="entry name" value="Cell_cycle_HUS1"/>
    <property type="match status" value="1"/>
</dbReference>
<accession>A0A4T0P765</accession>
<dbReference type="GO" id="GO:0000723">
    <property type="term" value="P:telomere maintenance"/>
    <property type="evidence" value="ECO:0007669"/>
    <property type="project" value="TreeGrafter"/>
</dbReference>
<dbReference type="GO" id="GO:0044778">
    <property type="term" value="P:meiotic DNA integrity checkpoint signaling"/>
    <property type="evidence" value="ECO:0007669"/>
    <property type="project" value="TreeGrafter"/>
</dbReference>
<reference evidence="5 6" key="1">
    <citation type="submission" date="2019-03" db="EMBL/GenBank/DDBJ databases">
        <title>Sequencing 25 genomes of Wallemia mellicola.</title>
        <authorList>
            <person name="Gostincar C."/>
        </authorList>
    </citation>
    <scope>NUCLEOTIDE SEQUENCE [LARGE SCALE GENOMIC DNA]</scope>
    <source>
        <strain evidence="5 6">EXF-1262</strain>
    </source>
</reference>
<comment type="subcellular location">
    <subcellularLocation>
        <location evidence="1">Nucleus</location>
    </subcellularLocation>
</comment>
<protein>
    <recommendedName>
        <fullName evidence="4">Checkpoint protein</fullName>
    </recommendedName>
</protein>
<dbReference type="Pfam" id="PF04005">
    <property type="entry name" value="Hus1"/>
    <property type="match status" value="1"/>
</dbReference>